<feature type="transmembrane region" description="Helical" evidence="6">
    <location>
        <begin position="396"/>
        <end position="418"/>
    </location>
</feature>
<evidence type="ECO:0000256" key="6">
    <source>
        <dbReference type="SAM" id="Phobius"/>
    </source>
</evidence>
<organism evidence="8 9">
    <name type="scientific">Coralloluteibacterium thermophilum</name>
    <dbReference type="NCBI Taxonomy" id="2707049"/>
    <lineage>
        <taxon>Bacteria</taxon>
        <taxon>Pseudomonadati</taxon>
        <taxon>Pseudomonadota</taxon>
        <taxon>Gammaproteobacteria</taxon>
        <taxon>Lysobacterales</taxon>
        <taxon>Lysobacteraceae</taxon>
        <taxon>Coralloluteibacterium</taxon>
    </lineage>
</organism>
<keyword evidence="3 6" id="KW-0812">Transmembrane</keyword>
<dbReference type="InterPro" id="IPR036259">
    <property type="entry name" value="MFS_trans_sf"/>
</dbReference>
<dbReference type="Pfam" id="PF07690">
    <property type="entry name" value="MFS_1"/>
    <property type="match status" value="1"/>
</dbReference>
<evidence type="ECO:0000313" key="8">
    <source>
        <dbReference type="EMBL" id="MFC4727388.1"/>
    </source>
</evidence>
<keyword evidence="2" id="KW-0813">Transport</keyword>
<evidence type="ECO:0000313" key="9">
    <source>
        <dbReference type="Proteomes" id="UP001595892"/>
    </source>
</evidence>
<keyword evidence="9" id="KW-1185">Reference proteome</keyword>
<keyword evidence="4 6" id="KW-1133">Transmembrane helix</keyword>
<feature type="domain" description="Major facilitator superfamily (MFS) profile" evidence="7">
    <location>
        <begin position="21"/>
        <end position="421"/>
    </location>
</feature>
<sequence>MSASATHRGWRGVVAAFGTPSALTLFLFGFGCGLPFLLVGYTLSIWLRDSGWDLGPIGLVSYITFFYVFKFLWAPLLDTRRAPVFGVLGRRRGWLAVSQIFLLLGLAAMGLVGPGVSVPLFLCMVALTALAGASQDIMVDAYRIEIAPLEAQGALAATYILGYRIGLICGGSLALYLAEFGGWGTAYLVMAALVLPPLLATLLSREPVAPARTGAERPSFGEAYVQPVLAFFRHKGVWFGLALLAFVGLFKLPDQMLGVIAGPFYRDSGFSKSEIGTVSGLYGVWIGIAGAFLGGIAVAAWGMRLPLVLAAFGVALSNLLFILMALYPGELWTFVLTISGDNIAQGFAGTVLVAFMSSLVDRSYTATQYALLSSLANLPGKLIGGVSGYMAGSWGYSGFFVFSTLSIVPTLLVLAWLWPRISGAGTSAERS</sequence>
<dbReference type="PANTHER" id="PTHR12778:SF10">
    <property type="entry name" value="MAJOR FACILITATOR SUPERFAMILY DOMAIN-CONTAINING PROTEIN 3"/>
    <property type="match status" value="1"/>
</dbReference>
<dbReference type="Gene3D" id="1.20.1250.20">
    <property type="entry name" value="MFS general substrate transporter like domains"/>
    <property type="match status" value="1"/>
</dbReference>
<feature type="transmembrane region" description="Helical" evidence="6">
    <location>
        <begin position="12"/>
        <end position="42"/>
    </location>
</feature>
<feature type="transmembrane region" description="Helical" evidence="6">
    <location>
        <begin position="281"/>
        <end position="300"/>
    </location>
</feature>
<feature type="transmembrane region" description="Helical" evidence="6">
    <location>
        <begin position="369"/>
        <end position="390"/>
    </location>
</feature>
<dbReference type="NCBIfam" id="TIGR00901">
    <property type="entry name" value="2A0125"/>
    <property type="match status" value="1"/>
</dbReference>
<dbReference type="PANTHER" id="PTHR12778">
    <property type="entry name" value="SOLUTE CARRIER FAMILY 33 ACETYL-COA TRANSPORTER -RELATED"/>
    <property type="match status" value="1"/>
</dbReference>
<feature type="transmembrane region" description="Helical" evidence="6">
    <location>
        <begin position="54"/>
        <end position="73"/>
    </location>
</feature>
<keyword evidence="5 6" id="KW-0472">Membrane</keyword>
<feature type="transmembrane region" description="Helical" evidence="6">
    <location>
        <begin position="333"/>
        <end position="357"/>
    </location>
</feature>
<dbReference type="EMBL" id="JBHSGG010000011">
    <property type="protein sequence ID" value="MFC4727388.1"/>
    <property type="molecule type" value="Genomic_DNA"/>
</dbReference>
<evidence type="ECO:0000256" key="4">
    <source>
        <dbReference type="ARBA" id="ARBA00022989"/>
    </source>
</evidence>
<dbReference type="SUPFAM" id="SSF103473">
    <property type="entry name" value="MFS general substrate transporter"/>
    <property type="match status" value="1"/>
</dbReference>
<reference evidence="9" key="1">
    <citation type="journal article" date="2019" name="Int. J. Syst. Evol. Microbiol.">
        <title>The Global Catalogue of Microorganisms (GCM) 10K type strain sequencing project: providing services to taxonomists for standard genome sequencing and annotation.</title>
        <authorList>
            <consortium name="The Broad Institute Genomics Platform"/>
            <consortium name="The Broad Institute Genome Sequencing Center for Infectious Disease"/>
            <person name="Wu L."/>
            <person name="Ma J."/>
        </authorList>
    </citation>
    <scope>NUCLEOTIDE SEQUENCE [LARGE SCALE GENOMIC DNA]</scope>
    <source>
        <strain evidence="9">CGMCC 1.13574</strain>
    </source>
</reference>
<evidence type="ECO:0000259" key="7">
    <source>
        <dbReference type="PROSITE" id="PS50850"/>
    </source>
</evidence>
<comment type="subcellular location">
    <subcellularLocation>
        <location evidence="1">Membrane</location>
        <topology evidence="1">Multi-pass membrane protein</topology>
    </subcellularLocation>
</comment>
<comment type="caution">
    <text evidence="8">The sequence shown here is derived from an EMBL/GenBank/DDBJ whole genome shotgun (WGS) entry which is preliminary data.</text>
</comment>
<feature type="transmembrane region" description="Helical" evidence="6">
    <location>
        <begin position="154"/>
        <end position="178"/>
    </location>
</feature>
<dbReference type="InterPro" id="IPR004752">
    <property type="entry name" value="AmpG_permease/AT-1"/>
</dbReference>
<protein>
    <submittedName>
        <fullName evidence="8">AmpG family muropeptide MFS transporter</fullName>
    </submittedName>
</protein>
<feature type="transmembrane region" description="Helical" evidence="6">
    <location>
        <begin position="237"/>
        <end position="261"/>
    </location>
</feature>
<evidence type="ECO:0000256" key="1">
    <source>
        <dbReference type="ARBA" id="ARBA00004141"/>
    </source>
</evidence>
<dbReference type="InterPro" id="IPR020846">
    <property type="entry name" value="MFS_dom"/>
</dbReference>
<name>A0ABV9NK08_9GAMM</name>
<feature type="transmembrane region" description="Helical" evidence="6">
    <location>
        <begin position="184"/>
        <end position="203"/>
    </location>
</feature>
<accession>A0ABV9NK08</accession>
<dbReference type="InterPro" id="IPR011701">
    <property type="entry name" value="MFS"/>
</dbReference>
<gene>
    <name evidence="8" type="ORF">ACFO3Q_04290</name>
</gene>
<dbReference type="PROSITE" id="PS50850">
    <property type="entry name" value="MFS"/>
    <property type="match status" value="1"/>
</dbReference>
<feature type="transmembrane region" description="Helical" evidence="6">
    <location>
        <begin position="118"/>
        <end position="142"/>
    </location>
</feature>
<evidence type="ECO:0000256" key="3">
    <source>
        <dbReference type="ARBA" id="ARBA00022692"/>
    </source>
</evidence>
<proteinExistence type="predicted"/>
<feature type="transmembrane region" description="Helical" evidence="6">
    <location>
        <begin position="94"/>
        <end position="112"/>
    </location>
</feature>
<dbReference type="Proteomes" id="UP001595892">
    <property type="component" value="Unassembled WGS sequence"/>
</dbReference>
<evidence type="ECO:0000256" key="5">
    <source>
        <dbReference type="ARBA" id="ARBA00023136"/>
    </source>
</evidence>
<evidence type="ECO:0000256" key="2">
    <source>
        <dbReference type="ARBA" id="ARBA00022448"/>
    </source>
</evidence>
<feature type="transmembrane region" description="Helical" evidence="6">
    <location>
        <begin position="307"/>
        <end position="327"/>
    </location>
</feature>
<dbReference type="RefSeq" id="WP_377003403.1">
    <property type="nucleotide sequence ID" value="NZ_JBHSGG010000011.1"/>
</dbReference>